<dbReference type="Proteomes" id="UP000604046">
    <property type="component" value="Unassembled WGS sequence"/>
</dbReference>
<evidence type="ECO:0000313" key="1">
    <source>
        <dbReference type="EMBL" id="CAE7198990.1"/>
    </source>
</evidence>
<proteinExistence type="predicted"/>
<reference evidence="1" key="1">
    <citation type="submission" date="2021-02" db="EMBL/GenBank/DDBJ databases">
        <authorList>
            <person name="Dougan E. K."/>
            <person name="Rhodes N."/>
            <person name="Thang M."/>
            <person name="Chan C."/>
        </authorList>
    </citation>
    <scope>NUCLEOTIDE SEQUENCE</scope>
</reference>
<protein>
    <submittedName>
        <fullName evidence="1">Uncharacterized protein</fullName>
    </submittedName>
</protein>
<keyword evidence="2" id="KW-1185">Reference proteome</keyword>
<dbReference type="AlphaFoldDB" id="A0A812J7Q4"/>
<sequence length="327" mass="35763">MAFQQFKTFQPGASTEELFSYDKHKGRWCLSGVSCASSDAVHPLDASLGNHQWRVVAVSDFDAVFEARGAKPNAARLAGAKPEPPTLIKFGAEDPEYAEECKDESHPGSADFNRNKMNEVAEGLDDENPCKYVYGKPPKDKDLKEVEGMGFWKAIKGEPSQPGVSYKDVKECADEEGERELNLAKNAKLFFNKMKAIPGAFRLAAKISAAVPDMVAAPFGAGIQTKVGEITKTIGNVAEQIKATKIKVDKMTKKNKAAEEKKNSCQPAELGFARVFCDLHCIRDSVRKGDNAILRAIEGAVDVVGQNTQLLLEHYVARLSFSIMFSP</sequence>
<organism evidence="1 2">
    <name type="scientific">Symbiodinium natans</name>
    <dbReference type="NCBI Taxonomy" id="878477"/>
    <lineage>
        <taxon>Eukaryota</taxon>
        <taxon>Sar</taxon>
        <taxon>Alveolata</taxon>
        <taxon>Dinophyceae</taxon>
        <taxon>Suessiales</taxon>
        <taxon>Symbiodiniaceae</taxon>
        <taxon>Symbiodinium</taxon>
    </lineage>
</organism>
<accession>A0A812J7Q4</accession>
<evidence type="ECO:0000313" key="2">
    <source>
        <dbReference type="Proteomes" id="UP000604046"/>
    </source>
</evidence>
<name>A0A812J7Q4_9DINO</name>
<dbReference type="EMBL" id="CAJNDS010000376">
    <property type="protein sequence ID" value="CAE7198990.1"/>
    <property type="molecule type" value="Genomic_DNA"/>
</dbReference>
<comment type="caution">
    <text evidence="1">The sequence shown here is derived from an EMBL/GenBank/DDBJ whole genome shotgun (WGS) entry which is preliminary data.</text>
</comment>
<gene>
    <name evidence="1" type="ORF">SNAT2548_LOCUS5796</name>
</gene>